<dbReference type="AlphaFoldDB" id="A0A0R1QTF2"/>
<accession>A0A0R1QTF2</accession>
<dbReference type="PATRIC" id="fig|1423769.4.peg.1269"/>
<dbReference type="InterPro" id="IPR036979">
    <property type="entry name" value="CM_dom_sf"/>
</dbReference>
<dbReference type="InterPro" id="IPR036263">
    <property type="entry name" value="Chorismate_II_sf"/>
</dbReference>
<dbReference type="PANTHER" id="PTHR38041">
    <property type="entry name" value="CHORISMATE MUTASE"/>
    <property type="match status" value="1"/>
</dbReference>
<evidence type="ECO:0000256" key="1">
    <source>
        <dbReference type="ARBA" id="ARBA00023235"/>
    </source>
</evidence>
<dbReference type="EMBL" id="AZEU01000158">
    <property type="protein sequence ID" value="KRL44344.1"/>
    <property type="molecule type" value="Genomic_DNA"/>
</dbReference>
<dbReference type="GO" id="GO:0046417">
    <property type="term" value="P:chorismate metabolic process"/>
    <property type="evidence" value="ECO:0007669"/>
    <property type="project" value="InterPro"/>
</dbReference>
<reference evidence="4 5" key="1">
    <citation type="journal article" date="2015" name="Genome Announc.">
        <title>Expanding the biotechnology potential of lactobacilli through comparative genomics of 213 strains and associated genera.</title>
        <authorList>
            <person name="Sun Z."/>
            <person name="Harris H.M."/>
            <person name="McCann A."/>
            <person name="Guo C."/>
            <person name="Argimon S."/>
            <person name="Zhang W."/>
            <person name="Yang X."/>
            <person name="Jeffery I.B."/>
            <person name="Cooney J.C."/>
            <person name="Kagawa T.F."/>
            <person name="Liu W."/>
            <person name="Song Y."/>
            <person name="Salvetti E."/>
            <person name="Wrobel A."/>
            <person name="Rasinkangas P."/>
            <person name="Parkhill J."/>
            <person name="Rea M.C."/>
            <person name="O'Sullivan O."/>
            <person name="Ritari J."/>
            <person name="Douillard F.P."/>
            <person name="Paul Ross R."/>
            <person name="Yang R."/>
            <person name="Briner A.E."/>
            <person name="Felis G.E."/>
            <person name="de Vos W.M."/>
            <person name="Barrangou R."/>
            <person name="Klaenhammer T.R."/>
            <person name="Caufield P.W."/>
            <person name="Cui Y."/>
            <person name="Zhang H."/>
            <person name="O'Toole P.W."/>
        </authorList>
    </citation>
    <scope>NUCLEOTIDE SEQUENCE [LARGE SCALE GENOMIC DNA]</scope>
    <source>
        <strain evidence="4 5">DSM 13343</strain>
    </source>
</reference>
<dbReference type="Gene3D" id="1.20.59.10">
    <property type="entry name" value="Chorismate mutase"/>
    <property type="match status" value="1"/>
</dbReference>
<dbReference type="SMART" id="SM00830">
    <property type="entry name" value="CM_2"/>
    <property type="match status" value="1"/>
</dbReference>
<evidence type="ECO:0000259" key="3">
    <source>
        <dbReference type="PROSITE" id="PS51168"/>
    </source>
</evidence>
<keyword evidence="5" id="KW-1185">Reference proteome</keyword>
<evidence type="ECO:0000313" key="4">
    <source>
        <dbReference type="EMBL" id="KRL44344.1"/>
    </source>
</evidence>
<keyword evidence="2" id="KW-0175">Coiled coil</keyword>
<dbReference type="GO" id="GO:0004106">
    <property type="term" value="F:chorismate mutase activity"/>
    <property type="evidence" value="ECO:0007669"/>
    <property type="project" value="InterPro"/>
</dbReference>
<dbReference type="GO" id="GO:0009697">
    <property type="term" value="P:salicylic acid biosynthetic process"/>
    <property type="evidence" value="ECO:0007669"/>
    <property type="project" value="TreeGrafter"/>
</dbReference>
<dbReference type="RefSeq" id="WP_056963874.1">
    <property type="nucleotide sequence ID" value="NZ_AZEU01000158.1"/>
</dbReference>
<feature type="domain" description="Chorismate mutase" evidence="3">
    <location>
        <begin position="7"/>
        <end position="97"/>
    </location>
</feature>
<sequence length="105" mass="11540">MAITTSQQAQAGLAQARQHINELDQQIAALLAERFETVDEIARLKKAAQVPVKNQAREAQVLDQVADAIGSDQLAPHARKIFVTIMAESRAYQNQKINATTSEEN</sequence>
<dbReference type="InterPro" id="IPR002701">
    <property type="entry name" value="CM_II_prokaryot"/>
</dbReference>
<dbReference type="Proteomes" id="UP000051790">
    <property type="component" value="Unassembled WGS sequence"/>
</dbReference>
<protein>
    <recommendedName>
        <fullName evidence="3">Chorismate mutase domain-containing protein</fullName>
    </recommendedName>
</protein>
<dbReference type="SUPFAM" id="SSF48600">
    <property type="entry name" value="Chorismate mutase II"/>
    <property type="match status" value="1"/>
</dbReference>
<dbReference type="PROSITE" id="PS51168">
    <property type="entry name" value="CHORISMATE_MUT_2"/>
    <property type="match status" value="1"/>
</dbReference>
<feature type="coiled-coil region" evidence="2">
    <location>
        <begin position="6"/>
        <end position="33"/>
    </location>
</feature>
<name>A0A0R1QTF2_9LACO</name>
<comment type="caution">
    <text evidence="4">The sequence shown here is derived from an EMBL/GenBank/DDBJ whole genome shotgun (WGS) entry which is preliminary data.</text>
</comment>
<dbReference type="Pfam" id="PF01817">
    <property type="entry name" value="CM_2"/>
    <property type="match status" value="1"/>
</dbReference>
<evidence type="ECO:0000313" key="5">
    <source>
        <dbReference type="Proteomes" id="UP000051790"/>
    </source>
</evidence>
<evidence type="ECO:0000256" key="2">
    <source>
        <dbReference type="SAM" id="Coils"/>
    </source>
</evidence>
<proteinExistence type="predicted"/>
<gene>
    <name evidence="4" type="ORF">FD01_GL001176</name>
</gene>
<keyword evidence="1" id="KW-0413">Isomerase</keyword>
<organism evidence="4 5">
    <name type="scientific">Lacticaseibacillus manihotivorans DSM 13343 = JCM 12514</name>
    <dbReference type="NCBI Taxonomy" id="1423769"/>
    <lineage>
        <taxon>Bacteria</taxon>
        <taxon>Bacillati</taxon>
        <taxon>Bacillota</taxon>
        <taxon>Bacilli</taxon>
        <taxon>Lactobacillales</taxon>
        <taxon>Lactobacillaceae</taxon>
        <taxon>Lacticaseibacillus</taxon>
    </lineage>
</organism>
<dbReference type="InterPro" id="IPR051331">
    <property type="entry name" value="Chorismate_mutase-related"/>
</dbReference>
<dbReference type="PANTHER" id="PTHR38041:SF1">
    <property type="entry name" value="CHORISMATE MUTASE"/>
    <property type="match status" value="1"/>
</dbReference>